<dbReference type="CDD" id="cd00400">
    <property type="entry name" value="Voltage_gated_ClC"/>
    <property type="match status" value="1"/>
</dbReference>
<protein>
    <submittedName>
        <fullName evidence="12">Chloride channel protein</fullName>
    </submittedName>
</protein>
<dbReference type="GO" id="GO:0034707">
    <property type="term" value="C:chloride channel complex"/>
    <property type="evidence" value="ECO:0007669"/>
    <property type="project" value="UniProtKB-KW"/>
</dbReference>
<keyword evidence="9" id="KW-0407">Ion channel</keyword>
<evidence type="ECO:0000256" key="3">
    <source>
        <dbReference type="ARBA" id="ARBA00022692"/>
    </source>
</evidence>
<evidence type="ECO:0000256" key="1">
    <source>
        <dbReference type="ARBA" id="ARBA00004141"/>
    </source>
</evidence>
<keyword evidence="4 11" id="KW-1133">Transmembrane helix</keyword>
<keyword evidence="7" id="KW-0869">Chloride channel</keyword>
<dbReference type="Pfam" id="PF00654">
    <property type="entry name" value="Voltage_CLC"/>
    <property type="match status" value="1"/>
</dbReference>
<evidence type="ECO:0000256" key="9">
    <source>
        <dbReference type="ARBA" id="ARBA00023303"/>
    </source>
</evidence>
<evidence type="ECO:0000256" key="6">
    <source>
        <dbReference type="ARBA" id="ARBA00023136"/>
    </source>
</evidence>
<evidence type="ECO:0000256" key="4">
    <source>
        <dbReference type="ARBA" id="ARBA00022989"/>
    </source>
</evidence>
<dbReference type="Gene3D" id="1.10.3080.10">
    <property type="entry name" value="Clc chloride channel"/>
    <property type="match status" value="1"/>
</dbReference>
<dbReference type="GO" id="GO:0005254">
    <property type="term" value="F:chloride channel activity"/>
    <property type="evidence" value="ECO:0007669"/>
    <property type="project" value="UniProtKB-KW"/>
</dbReference>
<name>A0A0N1FJN6_9HYPH</name>
<evidence type="ECO:0000313" key="12">
    <source>
        <dbReference type="EMBL" id="KPH81887.1"/>
    </source>
</evidence>
<evidence type="ECO:0000256" key="10">
    <source>
        <dbReference type="SAM" id="MobiDB-lite"/>
    </source>
</evidence>
<dbReference type="PATRIC" id="fig|1526658.3.peg.5521"/>
<dbReference type="SUPFAM" id="SSF81340">
    <property type="entry name" value="Clc chloride channel"/>
    <property type="match status" value="1"/>
</dbReference>
<dbReference type="PANTHER" id="PTHR43427">
    <property type="entry name" value="CHLORIDE CHANNEL PROTEIN CLC-E"/>
    <property type="match status" value="1"/>
</dbReference>
<dbReference type="EMBL" id="LGSZ01000025">
    <property type="protein sequence ID" value="KPH81887.1"/>
    <property type="molecule type" value="Genomic_DNA"/>
</dbReference>
<feature type="transmembrane region" description="Helical" evidence="11">
    <location>
        <begin position="220"/>
        <end position="241"/>
    </location>
</feature>
<feature type="transmembrane region" description="Helical" evidence="11">
    <location>
        <begin position="94"/>
        <end position="115"/>
    </location>
</feature>
<reference evidence="12 13" key="1">
    <citation type="submission" date="2015-07" db="EMBL/GenBank/DDBJ databases">
        <title>Whole genome sequencing of Bosea vaviloviae isolated from cave pool.</title>
        <authorList>
            <person name="Tan N.E.H."/>
            <person name="Lee Y.P."/>
            <person name="Gan H.M."/>
            <person name="Barton H."/>
            <person name="Savka M.A."/>
        </authorList>
    </citation>
    <scope>NUCLEOTIDE SEQUENCE [LARGE SCALE GENOMIC DNA]</scope>
    <source>
        <strain evidence="12 13">SD260</strain>
    </source>
</reference>
<dbReference type="InterPro" id="IPR001807">
    <property type="entry name" value="ClC"/>
</dbReference>
<evidence type="ECO:0000256" key="2">
    <source>
        <dbReference type="ARBA" id="ARBA00022448"/>
    </source>
</evidence>
<dbReference type="InterPro" id="IPR046342">
    <property type="entry name" value="CBS_dom_sf"/>
</dbReference>
<comment type="subcellular location">
    <subcellularLocation>
        <location evidence="1">Membrane</location>
        <topology evidence="1">Multi-pass membrane protein</topology>
    </subcellularLocation>
</comment>
<feature type="region of interest" description="Disordered" evidence="10">
    <location>
        <begin position="1"/>
        <end position="20"/>
    </location>
</feature>
<keyword evidence="6 11" id="KW-0472">Membrane</keyword>
<feature type="transmembrane region" description="Helical" evidence="11">
    <location>
        <begin position="324"/>
        <end position="348"/>
    </location>
</feature>
<dbReference type="RefSeq" id="WP_054208071.1">
    <property type="nucleotide sequence ID" value="NZ_LGSZ01000025.1"/>
</dbReference>
<dbReference type="InterPro" id="IPR014743">
    <property type="entry name" value="Cl-channel_core"/>
</dbReference>
<feature type="transmembrane region" description="Helical" evidence="11">
    <location>
        <begin position="393"/>
        <end position="416"/>
    </location>
</feature>
<keyword evidence="2" id="KW-0813">Transport</keyword>
<evidence type="ECO:0000256" key="5">
    <source>
        <dbReference type="ARBA" id="ARBA00023065"/>
    </source>
</evidence>
<evidence type="ECO:0000256" key="7">
    <source>
        <dbReference type="ARBA" id="ARBA00023173"/>
    </source>
</evidence>
<dbReference type="SUPFAM" id="SSF54631">
    <property type="entry name" value="CBS-domain pair"/>
    <property type="match status" value="1"/>
</dbReference>
<evidence type="ECO:0000256" key="8">
    <source>
        <dbReference type="ARBA" id="ARBA00023214"/>
    </source>
</evidence>
<dbReference type="Gene3D" id="3.10.580.10">
    <property type="entry name" value="CBS-domain"/>
    <property type="match status" value="1"/>
</dbReference>
<feature type="transmembrane region" description="Helical" evidence="11">
    <location>
        <begin position="46"/>
        <end position="73"/>
    </location>
</feature>
<dbReference type="PRINTS" id="PR00762">
    <property type="entry name" value="CLCHANNEL"/>
</dbReference>
<organism evidence="12 13">
    <name type="scientific">Bosea vaviloviae</name>
    <dbReference type="NCBI Taxonomy" id="1526658"/>
    <lineage>
        <taxon>Bacteria</taxon>
        <taxon>Pseudomonadati</taxon>
        <taxon>Pseudomonadota</taxon>
        <taxon>Alphaproteobacteria</taxon>
        <taxon>Hyphomicrobiales</taxon>
        <taxon>Boseaceae</taxon>
        <taxon>Bosea</taxon>
    </lineage>
</organism>
<accession>A0A0N1FJN6</accession>
<dbReference type="InterPro" id="IPR050368">
    <property type="entry name" value="ClC-type_chloride_channel"/>
</dbReference>
<dbReference type="PANTHER" id="PTHR43427:SF6">
    <property type="entry name" value="CHLORIDE CHANNEL PROTEIN CLC-E"/>
    <property type="match status" value="1"/>
</dbReference>
<evidence type="ECO:0000313" key="13">
    <source>
        <dbReference type="Proteomes" id="UP000037822"/>
    </source>
</evidence>
<dbReference type="AlphaFoldDB" id="A0A0N1FJN6"/>
<keyword evidence="13" id="KW-1185">Reference proteome</keyword>
<feature type="transmembrane region" description="Helical" evidence="11">
    <location>
        <begin position="423"/>
        <end position="440"/>
    </location>
</feature>
<dbReference type="OrthoDB" id="9814803at2"/>
<evidence type="ECO:0000256" key="11">
    <source>
        <dbReference type="SAM" id="Phobius"/>
    </source>
</evidence>
<keyword evidence="3 11" id="KW-0812">Transmembrane</keyword>
<proteinExistence type="predicted"/>
<sequence>MTSLSDAPISPVPPRRGRLAQSRRDARAVWLRFRRNLPRLLRSDDLAIVLVAGVIGIMSGLLVSAMVGISKLLHAAFFATAKGEVSGAVFVEPLRAFGMPVLGGLLMGALGIVLARRGRGTVVDPVEANALHGGRLSFRDSLVLVVQTIISNGFGASVGMEAGYTQGGAALASGLGRLLKVRRVDLRMLVGCGTAGAIAAAFDAPLTGAFYAFELIIASYAIATLAPVVVASICAIGVARLLVTPIPFHVGFSQPLTGADYVLVILMGGLCAGLGIVLMRGVALAESLFRRSRIPLALRPAVGGLIVGSLALITPAVLSSGHSALHVGFAADYSAMVLLTLIVLKAVASAVSIGSGFRGGLFFASLFIGAMFGKLVALVWISGLGLQTPSLVIAVIGMSAMATAVLGGPLTMSFLALETTGSLPLTIAVLAASVVSSLTVRRTFGYSFATWRFHLRGETIRSAADIGWMRELSVGRMMRRDIRTVPASNTLAQFRRDFPLGANQRAVLVDDLGRYAGIVLVADAHAEDTTAETVADLARNRKDVLLPSMNIREAASLFATSQAEELVVVDDRERLCVLGLLTEQFALRRYNAELDRQSRDLTGV</sequence>
<feature type="transmembrane region" description="Helical" evidence="11">
    <location>
        <begin position="360"/>
        <end position="381"/>
    </location>
</feature>
<keyword evidence="8" id="KW-0868">Chloride</keyword>
<keyword evidence="5" id="KW-0406">Ion transport</keyword>
<comment type="caution">
    <text evidence="12">The sequence shown here is derived from an EMBL/GenBank/DDBJ whole genome shotgun (WGS) entry which is preliminary data.</text>
</comment>
<feature type="transmembrane region" description="Helical" evidence="11">
    <location>
        <begin position="296"/>
        <end position="318"/>
    </location>
</feature>
<feature type="transmembrane region" description="Helical" evidence="11">
    <location>
        <begin position="261"/>
        <end position="284"/>
    </location>
</feature>
<dbReference type="Proteomes" id="UP000037822">
    <property type="component" value="Unassembled WGS sequence"/>
</dbReference>
<gene>
    <name evidence="12" type="ORF">AE618_05645</name>
</gene>